<reference evidence="11" key="2">
    <citation type="journal article" date="2023" name="Science">
        <title>Genomic signatures of disease resistance in endangered staghorn corals.</title>
        <authorList>
            <person name="Vollmer S.V."/>
            <person name="Selwyn J.D."/>
            <person name="Despard B.A."/>
            <person name="Roesel C.L."/>
        </authorList>
    </citation>
    <scope>NUCLEOTIDE SEQUENCE</scope>
    <source>
        <strain evidence="11">K2</strain>
    </source>
</reference>
<feature type="compositionally biased region" description="Basic and acidic residues" evidence="9">
    <location>
        <begin position="117"/>
        <end position="141"/>
    </location>
</feature>
<evidence type="ECO:0000313" key="12">
    <source>
        <dbReference type="Proteomes" id="UP001249851"/>
    </source>
</evidence>
<keyword evidence="12" id="KW-1185">Reference proteome</keyword>
<comment type="caution">
    <text evidence="11">The sequence shown here is derived from an EMBL/GenBank/DDBJ whole genome shotgun (WGS) entry which is preliminary data.</text>
</comment>
<dbReference type="GO" id="GO:0045944">
    <property type="term" value="P:positive regulation of transcription by RNA polymerase II"/>
    <property type="evidence" value="ECO:0007669"/>
    <property type="project" value="TreeGrafter"/>
</dbReference>
<evidence type="ECO:0000256" key="2">
    <source>
        <dbReference type="ARBA" id="ARBA00022553"/>
    </source>
</evidence>
<keyword evidence="11" id="KW-0675">Receptor</keyword>
<accession>A0AAD9UYU2</accession>
<evidence type="ECO:0000256" key="7">
    <source>
        <dbReference type="ARBA" id="ARBA00023242"/>
    </source>
</evidence>
<evidence type="ECO:0000256" key="6">
    <source>
        <dbReference type="ARBA" id="ARBA00023163"/>
    </source>
</evidence>
<reference evidence="11" key="1">
    <citation type="journal article" date="2023" name="G3 (Bethesda)">
        <title>Whole genome assembly and annotation of the endangered Caribbean coral Acropora cervicornis.</title>
        <authorList>
            <person name="Selwyn J.D."/>
            <person name="Vollmer S.V."/>
        </authorList>
    </citation>
    <scope>NUCLEOTIDE SEQUENCE</scope>
    <source>
        <strain evidence="11">K2</strain>
    </source>
</reference>
<evidence type="ECO:0000256" key="5">
    <source>
        <dbReference type="ARBA" id="ARBA00023159"/>
    </source>
</evidence>
<keyword evidence="5" id="KW-0010">Activator</keyword>
<sequence>MEVEEGELVEGIEANDVGTLLEQFLKYEEKQGSQDPASSVSLLMYVLQFLCLEYKEEAGTIALDGTSCLPQDLVSQRTNCNKEIMESSFSTLKDATTNSSKEFENLSHPESSGNKQLHGDLNSKNRKKDEQRNRVDNHATDHNYACSGFPLRKAPFIDSVKDGCGAKSLSRSSSSRSPTLDLEKPCKKVLVREGEPTHQNERQHCENEDKRSRIPKRYRGRYCEDSTDDESSFEDDNYNRRYSSDPDRQKQGRKRVRKGTYSSDEENFYKIKKRRHSISSDERNYSSSDESDKDECRCDPRRSTSNVSYHRYSIDSERDSSRRNQRKERSNSQEQSRWDTRGRKDKKCHDVELERKMGFKFDQNIKCTGKEERRIVYVGKISNKTTKDDVWRRFRPFGPIEKITVHFRDDGDNYAFVTFFEYSSAAEAIERGNEDPCLEVLDICFGGRRKFCGGSYVDFDSNTSCLEEGEVSRPPSSDEMDFDALLRLSQRTLKSRKESSFKGR</sequence>
<evidence type="ECO:0000259" key="10">
    <source>
        <dbReference type="PROSITE" id="PS50102"/>
    </source>
</evidence>
<proteinExistence type="predicted"/>
<evidence type="ECO:0000256" key="8">
    <source>
        <dbReference type="PROSITE-ProRule" id="PRU00176"/>
    </source>
</evidence>
<evidence type="ECO:0000313" key="11">
    <source>
        <dbReference type="EMBL" id="KAK2554926.1"/>
    </source>
</evidence>
<organism evidence="11 12">
    <name type="scientific">Acropora cervicornis</name>
    <name type="common">Staghorn coral</name>
    <dbReference type="NCBI Taxonomy" id="6130"/>
    <lineage>
        <taxon>Eukaryota</taxon>
        <taxon>Metazoa</taxon>
        <taxon>Cnidaria</taxon>
        <taxon>Anthozoa</taxon>
        <taxon>Hexacorallia</taxon>
        <taxon>Scleractinia</taxon>
        <taxon>Astrocoeniina</taxon>
        <taxon>Acroporidae</taxon>
        <taxon>Acropora</taxon>
    </lineage>
</organism>
<evidence type="ECO:0000256" key="9">
    <source>
        <dbReference type="SAM" id="MobiDB-lite"/>
    </source>
</evidence>
<name>A0AAD9UYU2_ACRCE</name>
<dbReference type="PANTHER" id="PTHR15528:SF11">
    <property type="entry name" value="FI18188P1"/>
    <property type="match status" value="1"/>
</dbReference>
<dbReference type="EMBL" id="JARQWQ010000066">
    <property type="protein sequence ID" value="KAK2554926.1"/>
    <property type="molecule type" value="Genomic_DNA"/>
</dbReference>
<dbReference type="Proteomes" id="UP001249851">
    <property type="component" value="Unassembled WGS sequence"/>
</dbReference>
<dbReference type="SMART" id="SM00360">
    <property type="entry name" value="RRM"/>
    <property type="match status" value="1"/>
</dbReference>
<feature type="region of interest" description="Disordered" evidence="9">
    <location>
        <begin position="222"/>
        <end position="343"/>
    </location>
</feature>
<feature type="domain" description="RRM" evidence="10">
    <location>
        <begin position="374"/>
        <end position="449"/>
    </location>
</feature>
<dbReference type="GO" id="GO:0005634">
    <property type="term" value="C:nucleus"/>
    <property type="evidence" value="ECO:0007669"/>
    <property type="project" value="UniProtKB-SubCell"/>
</dbReference>
<keyword evidence="2" id="KW-0597">Phosphoprotein</keyword>
<keyword evidence="6" id="KW-0804">Transcription</keyword>
<dbReference type="InterPro" id="IPR035979">
    <property type="entry name" value="RBD_domain_sf"/>
</dbReference>
<feature type="compositionally biased region" description="Acidic residues" evidence="9">
    <location>
        <begin position="225"/>
        <end position="236"/>
    </location>
</feature>
<evidence type="ECO:0000256" key="1">
    <source>
        <dbReference type="ARBA" id="ARBA00004123"/>
    </source>
</evidence>
<dbReference type="GO" id="GO:0003723">
    <property type="term" value="F:RNA binding"/>
    <property type="evidence" value="ECO:0007669"/>
    <property type="project" value="UniProtKB-UniRule"/>
</dbReference>
<keyword evidence="3 8" id="KW-0694">RNA-binding</keyword>
<keyword evidence="7" id="KW-0539">Nucleus</keyword>
<feature type="compositionally biased region" description="Basic and acidic residues" evidence="9">
    <location>
        <begin position="237"/>
        <end position="250"/>
    </location>
</feature>
<dbReference type="InterPro" id="IPR034605">
    <property type="entry name" value="PGC-1"/>
</dbReference>
<dbReference type="PANTHER" id="PTHR15528">
    <property type="entry name" value="PEROXISOME PROLIFERATOR ACTIVATED RECEPTOR GAMMA COACTIVATOR 1 PGC-1 -RELATED"/>
    <property type="match status" value="1"/>
</dbReference>
<evidence type="ECO:0000256" key="4">
    <source>
        <dbReference type="ARBA" id="ARBA00023015"/>
    </source>
</evidence>
<dbReference type="InterPro" id="IPR000504">
    <property type="entry name" value="RRM_dom"/>
</dbReference>
<gene>
    <name evidence="11" type="ORF">P5673_023609</name>
</gene>
<evidence type="ECO:0000256" key="3">
    <source>
        <dbReference type="ARBA" id="ARBA00022884"/>
    </source>
</evidence>
<dbReference type="Pfam" id="PF00076">
    <property type="entry name" value="RRM_1"/>
    <property type="match status" value="1"/>
</dbReference>
<dbReference type="InterPro" id="IPR012677">
    <property type="entry name" value="Nucleotide-bd_a/b_plait_sf"/>
</dbReference>
<dbReference type="Gene3D" id="3.30.70.330">
    <property type="match status" value="1"/>
</dbReference>
<dbReference type="AlphaFoldDB" id="A0AAD9UYU2"/>
<comment type="subcellular location">
    <subcellularLocation>
        <location evidence="1">Nucleus</location>
    </subcellularLocation>
</comment>
<protein>
    <submittedName>
        <fullName evidence="11">Peroxisome proliferator-activated receptor gamma coactivator-related protein 1</fullName>
    </submittedName>
</protein>
<dbReference type="PROSITE" id="PS50102">
    <property type="entry name" value="RRM"/>
    <property type="match status" value="1"/>
</dbReference>
<keyword evidence="4" id="KW-0805">Transcription regulation</keyword>
<feature type="compositionally biased region" description="Basic and acidic residues" evidence="9">
    <location>
        <begin position="312"/>
        <end position="343"/>
    </location>
</feature>
<dbReference type="GO" id="GO:0003712">
    <property type="term" value="F:transcription coregulator activity"/>
    <property type="evidence" value="ECO:0007669"/>
    <property type="project" value="InterPro"/>
</dbReference>
<dbReference type="SUPFAM" id="SSF54928">
    <property type="entry name" value="RNA-binding domain, RBD"/>
    <property type="match status" value="1"/>
</dbReference>
<feature type="compositionally biased region" description="Polar residues" evidence="9">
    <location>
        <begin position="91"/>
        <end position="100"/>
    </location>
</feature>
<feature type="region of interest" description="Disordered" evidence="9">
    <location>
        <begin position="91"/>
        <end position="144"/>
    </location>
</feature>